<proteinExistence type="predicted"/>
<evidence type="ECO:0000256" key="1">
    <source>
        <dbReference type="SAM" id="MobiDB-lite"/>
    </source>
</evidence>
<sequence length="212" mass="22123">MASVGLQCKTQCQGEFPADDGAMMCGRNPGVLAEAVMNMVIGVATGAINSGLLIASMAKDGVDTDSLVNTIQAFVNMGKPFAYQTCPLPGSALAVGLSPLPIPYAAEFTAPAVAAATVQKTWETAPPRAAPGLGHERSGDLTTGKPVDVEEEIQALVSKARSRLDSVKAMMEENQARLKSCGKGFKELKRQQHHAAREQQSAIGALQSGLQS</sequence>
<dbReference type="Proteomes" id="UP001189429">
    <property type="component" value="Unassembled WGS sequence"/>
</dbReference>
<reference evidence="2" key="1">
    <citation type="submission" date="2023-10" db="EMBL/GenBank/DDBJ databases">
        <authorList>
            <person name="Chen Y."/>
            <person name="Shah S."/>
            <person name="Dougan E. K."/>
            <person name="Thang M."/>
            <person name="Chan C."/>
        </authorList>
    </citation>
    <scope>NUCLEOTIDE SEQUENCE [LARGE SCALE GENOMIC DNA]</scope>
</reference>
<dbReference type="EMBL" id="CAUYUJ010016950">
    <property type="protein sequence ID" value="CAK0870360.1"/>
    <property type="molecule type" value="Genomic_DNA"/>
</dbReference>
<evidence type="ECO:0008006" key="4">
    <source>
        <dbReference type="Google" id="ProtNLM"/>
    </source>
</evidence>
<gene>
    <name evidence="2" type="ORF">PCOR1329_LOCUS56489</name>
</gene>
<protein>
    <recommendedName>
        <fullName evidence="4">H(+)-exporting diphosphatase</fullName>
    </recommendedName>
</protein>
<accession>A0ABN9VEC2</accession>
<keyword evidence="3" id="KW-1185">Reference proteome</keyword>
<evidence type="ECO:0000313" key="2">
    <source>
        <dbReference type="EMBL" id="CAK0870360.1"/>
    </source>
</evidence>
<feature type="compositionally biased region" description="Polar residues" evidence="1">
    <location>
        <begin position="198"/>
        <end position="212"/>
    </location>
</feature>
<organism evidence="2 3">
    <name type="scientific">Prorocentrum cordatum</name>
    <dbReference type="NCBI Taxonomy" id="2364126"/>
    <lineage>
        <taxon>Eukaryota</taxon>
        <taxon>Sar</taxon>
        <taxon>Alveolata</taxon>
        <taxon>Dinophyceae</taxon>
        <taxon>Prorocentrales</taxon>
        <taxon>Prorocentraceae</taxon>
        <taxon>Prorocentrum</taxon>
    </lineage>
</organism>
<feature type="region of interest" description="Disordered" evidence="1">
    <location>
        <begin position="191"/>
        <end position="212"/>
    </location>
</feature>
<comment type="caution">
    <text evidence="2">The sequence shown here is derived from an EMBL/GenBank/DDBJ whole genome shotgun (WGS) entry which is preliminary data.</text>
</comment>
<name>A0ABN9VEC2_9DINO</name>
<evidence type="ECO:0000313" key="3">
    <source>
        <dbReference type="Proteomes" id="UP001189429"/>
    </source>
</evidence>